<keyword evidence="10" id="KW-0539">Nucleus</keyword>
<comment type="subcellular location">
    <subcellularLocation>
        <location evidence="2">Chromosome</location>
    </subcellularLocation>
    <subcellularLocation>
        <location evidence="1">Nucleus</location>
    </subcellularLocation>
</comment>
<evidence type="ECO:0000256" key="5">
    <source>
        <dbReference type="ARBA" id="ARBA00022679"/>
    </source>
</evidence>
<evidence type="ECO:0000256" key="10">
    <source>
        <dbReference type="ARBA" id="ARBA00023242"/>
    </source>
</evidence>
<name>A0A6P8D063_PUNGR</name>
<dbReference type="PANTHER" id="PTHR22884">
    <property type="entry name" value="SET DOMAIN PROTEINS"/>
    <property type="match status" value="1"/>
</dbReference>
<dbReference type="InterPro" id="IPR047893">
    <property type="entry name" value="ASHR3-like_SET"/>
</dbReference>
<dbReference type="RefSeq" id="XP_031384978.1">
    <property type="nucleotide sequence ID" value="XM_031529118.1"/>
</dbReference>
<proteinExistence type="predicted"/>
<evidence type="ECO:0000259" key="11">
    <source>
        <dbReference type="PROSITE" id="PS50280"/>
    </source>
</evidence>
<evidence type="ECO:0000256" key="2">
    <source>
        <dbReference type="ARBA" id="ARBA00004286"/>
    </source>
</evidence>
<dbReference type="GO" id="GO:0008270">
    <property type="term" value="F:zinc ion binding"/>
    <property type="evidence" value="ECO:0007669"/>
    <property type="project" value="UniProtKB-KW"/>
</dbReference>
<keyword evidence="7" id="KW-0479">Metal-binding</keyword>
<evidence type="ECO:0000313" key="15">
    <source>
        <dbReference type="RefSeq" id="XP_031384978.1"/>
    </source>
</evidence>
<keyword evidence="8" id="KW-0863">Zinc-finger</keyword>
<evidence type="ECO:0000256" key="4">
    <source>
        <dbReference type="ARBA" id="ARBA00022603"/>
    </source>
</evidence>
<dbReference type="SMART" id="SM00249">
    <property type="entry name" value="PHD"/>
    <property type="match status" value="1"/>
</dbReference>
<dbReference type="InterPro" id="IPR013083">
    <property type="entry name" value="Znf_RING/FYVE/PHD"/>
</dbReference>
<feature type="domain" description="AWS" evidence="13">
    <location>
        <begin position="285"/>
        <end position="328"/>
    </location>
</feature>
<dbReference type="Proteomes" id="UP000515151">
    <property type="component" value="Chromosome 3"/>
</dbReference>
<evidence type="ECO:0000256" key="6">
    <source>
        <dbReference type="ARBA" id="ARBA00022691"/>
    </source>
</evidence>
<reference evidence="14" key="1">
    <citation type="journal article" date="2020" name="Plant Biotechnol. J.">
        <title>The pomegranate (Punica granatum L.) draft genome dissects genetic divergence between soft- and hard-seeded cultivars.</title>
        <authorList>
            <person name="Luo X."/>
            <person name="Li H."/>
            <person name="Wu Z."/>
            <person name="Yao W."/>
            <person name="Zhao P."/>
            <person name="Cao D."/>
            <person name="Yu H."/>
            <person name="Li K."/>
            <person name="Poudel K."/>
            <person name="Zhao D."/>
            <person name="Zhang F."/>
            <person name="Xia X."/>
            <person name="Chen L."/>
            <person name="Wang Q."/>
            <person name="Jing D."/>
            <person name="Cao S."/>
        </authorList>
    </citation>
    <scope>NUCLEOTIDE SEQUENCE [LARGE SCALE GENOMIC DNA]</scope>
    <source>
        <strain evidence="14">cv. Tunisia</strain>
    </source>
</reference>
<keyword evidence="6" id="KW-0949">S-adenosyl-L-methionine</keyword>
<feature type="domain" description="Post-SET" evidence="12">
    <location>
        <begin position="451"/>
        <end position="467"/>
    </location>
</feature>
<dbReference type="PROSITE" id="PS50280">
    <property type="entry name" value="SET"/>
    <property type="match status" value="1"/>
</dbReference>
<dbReference type="PROSITE" id="PS51215">
    <property type="entry name" value="AWS"/>
    <property type="match status" value="1"/>
</dbReference>
<evidence type="ECO:0000259" key="12">
    <source>
        <dbReference type="PROSITE" id="PS50868"/>
    </source>
</evidence>
<dbReference type="OrthoDB" id="422362at2759"/>
<dbReference type="InterPro" id="IPR003616">
    <property type="entry name" value="Post-SET_dom"/>
</dbReference>
<keyword evidence="9" id="KW-0862">Zinc</keyword>
<dbReference type="CDD" id="cd19175">
    <property type="entry name" value="SET_ASHR3-like"/>
    <property type="match status" value="1"/>
</dbReference>
<keyword evidence="3" id="KW-0158">Chromosome</keyword>
<keyword evidence="4" id="KW-0489">Methyltransferase</keyword>
<dbReference type="GO" id="GO:0032259">
    <property type="term" value="P:methylation"/>
    <property type="evidence" value="ECO:0007669"/>
    <property type="project" value="UniProtKB-KW"/>
</dbReference>
<evidence type="ECO:0000256" key="7">
    <source>
        <dbReference type="ARBA" id="ARBA00022723"/>
    </source>
</evidence>
<feature type="domain" description="SET" evidence="11">
    <location>
        <begin position="328"/>
        <end position="445"/>
    </location>
</feature>
<dbReference type="SUPFAM" id="SSF82199">
    <property type="entry name" value="SET domain"/>
    <property type="match status" value="1"/>
</dbReference>
<evidence type="ECO:0000313" key="14">
    <source>
        <dbReference type="Proteomes" id="UP000515151"/>
    </source>
</evidence>
<evidence type="ECO:0000256" key="1">
    <source>
        <dbReference type="ARBA" id="ARBA00004123"/>
    </source>
</evidence>
<dbReference type="GO" id="GO:0005634">
    <property type="term" value="C:nucleus"/>
    <property type="evidence" value="ECO:0007669"/>
    <property type="project" value="UniProtKB-SubCell"/>
</dbReference>
<dbReference type="PROSITE" id="PS50868">
    <property type="entry name" value="POST_SET"/>
    <property type="match status" value="1"/>
</dbReference>
<evidence type="ECO:0000259" key="13">
    <source>
        <dbReference type="PROSITE" id="PS51215"/>
    </source>
</evidence>
<dbReference type="Gene3D" id="3.30.40.10">
    <property type="entry name" value="Zinc/RING finger domain, C3HC4 (zinc finger)"/>
    <property type="match status" value="1"/>
</dbReference>
<keyword evidence="5" id="KW-0808">Transferase</keyword>
<evidence type="ECO:0000256" key="3">
    <source>
        <dbReference type="ARBA" id="ARBA00022454"/>
    </source>
</evidence>
<protein>
    <submittedName>
        <fullName evidence="15">Histone-lysine N-methyltransferase ASHR3</fullName>
    </submittedName>
</protein>
<dbReference type="AlphaFoldDB" id="A0A6P8D063"/>
<dbReference type="InterPro" id="IPR001965">
    <property type="entry name" value="Znf_PHD"/>
</dbReference>
<evidence type="ECO:0000256" key="9">
    <source>
        <dbReference type="ARBA" id="ARBA00022833"/>
    </source>
</evidence>
<organism evidence="14 15">
    <name type="scientific">Punica granatum</name>
    <name type="common">Pomegranate</name>
    <dbReference type="NCBI Taxonomy" id="22663"/>
    <lineage>
        <taxon>Eukaryota</taxon>
        <taxon>Viridiplantae</taxon>
        <taxon>Streptophyta</taxon>
        <taxon>Embryophyta</taxon>
        <taxon>Tracheophyta</taxon>
        <taxon>Spermatophyta</taxon>
        <taxon>Magnoliopsida</taxon>
        <taxon>eudicotyledons</taxon>
        <taxon>Gunneridae</taxon>
        <taxon>Pentapetalae</taxon>
        <taxon>rosids</taxon>
        <taxon>malvids</taxon>
        <taxon>Myrtales</taxon>
        <taxon>Lythraceae</taxon>
        <taxon>Punica</taxon>
    </lineage>
</organism>
<accession>A0A6P8D063</accession>
<dbReference type="InterPro" id="IPR050777">
    <property type="entry name" value="SET2_Histone-Lys_MeTrsfase"/>
</dbReference>
<dbReference type="InterPro" id="IPR006560">
    <property type="entry name" value="AWS_dom"/>
</dbReference>
<evidence type="ECO:0000256" key="8">
    <source>
        <dbReference type="ARBA" id="ARBA00022771"/>
    </source>
</evidence>
<dbReference type="Pfam" id="PF00856">
    <property type="entry name" value="SET"/>
    <property type="match status" value="1"/>
</dbReference>
<dbReference type="GeneID" id="116198865"/>
<dbReference type="SUPFAM" id="SSF57903">
    <property type="entry name" value="FYVE/PHD zinc finger"/>
    <property type="match status" value="1"/>
</dbReference>
<keyword evidence="14" id="KW-1185">Reference proteome</keyword>
<dbReference type="GO" id="GO:0042054">
    <property type="term" value="F:histone methyltransferase activity"/>
    <property type="evidence" value="ECO:0007669"/>
    <property type="project" value="InterPro"/>
</dbReference>
<reference evidence="15" key="2">
    <citation type="submission" date="2025-08" db="UniProtKB">
        <authorList>
            <consortium name="RefSeq"/>
        </authorList>
    </citation>
    <scope>IDENTIFICATION</scope>
    <source>
        <tissue evidence="15">Leaf</tissue>
    </source>
</reference>
<dbReference type="PROSITE" id="PS51578">
    <property type="entry name" value="SAM_MT43_SET2_2"/>
    <property type="match status" value="1"/>
</dbReference>
<dbReference type="InterPro" id="IPR011011">
    <property type="entry name" value="Znf_FYVE_PHD"/>
</dbReference>
<dbReference type="InterPro" id="IPR025787">
    <property type="entry name" value="Hist-Lys_N-MeTrfase_SET2_plant"/>
</dbReference>
<dbReference type="FunFam" id="2.170.270.10:FF:000043">
    <property type="entry name" value="Histone-lysine N-methyltransferase"/>
    <property type="match status" value="1"/>
</dbReference>
<dbReference type="Gene3D" id="2.170.270.10">
    <property type="entry name" value="SET domain"/>
    <property type="match status" value="1"/>
</dbReference>
<dbReference type="SMART" id="SM00317">
    <property type="entry name" value="SET"/>
    <property type="match status" value="1"/>
</dbReference>
<sequence length="496" mass="56048">MPLCNSLPLGQFLLLSCDRNLGVMPDLGNPASLSSSLNISRCPHLGLPESASLSSEIKTLAPAAEAVLPLQNGHGSCVSRNQTSDGAVNGRKLAVKRKMESSELQSRSALPFLVGAKKMEKCLICNHFVNYSEELRCNSQGCQGTYHFSCVKQRFGAATPKNFKCPQHACFLCKLRPHWRCVRCTIASHDKCAPWPNKVVHLKNHPGRAVCWRHLHDWRLIEKPAVSTTEAEEIFSRLPLPYDEEEFKLDITLKDMIENKLEPPPYMHIRRNIYLVKKKREYGNDGSGCTSCSSSCSDHCVCRVQCISCSKSCHCPETCSNRPFRKEKKIKVVKTELCGWGVEAAEPINKGEFIVEYIGEVIDDALCEQRLWDMKHRGEKNFYMCEIRKDFTIDATFKGNFSRFLNHSCDPNCFLEKWQVEGETRVGVFAARLIKIGEPLTYDYRFVQFGPEVKCHCSATNCQGYLGTKRKIAKLEICWASKRKRTSATCIAVLTE</sequence>
<dbReference type="GO" id="GO:0005694">
    <property type="term" value="C:chromosome"/>
    <property type="evidence" value="ECO:0007669"/>
    <property type="project" value="UniProtKB-SubCell"/>
</dbReference>
<dbReference type="InterPro" id="IPR001214">
    <property type="entry name" value="SET_dom"/>
</dbReference>
<dbReference type="InterPro" id="IPR046341">
    <property type="entry name" value="SET_dom_sf"/>
</dbReference>
<gene>
    <name evidence="15" type="primary">LOC116198865</name>
</gene>